<dbReference type="OrthoDB" id="2138472at2"/>
<dbReference type="STRING" id="1121925.SAMN02746011_01312"/>
<dbReference type="SUPFAM" id="SSF82549">
    <property type="entry name" value="DAK1/DegV-like"/>
    <property type="match status" value="1"/>
</dbReference>
<keyword evidence="2" id="KW-0446">Lipid-binding</keyword>
<protein>
    <submittedName>
        <fullName evidence="3">EDD domain protein, DegV family</fullName>
    </submittedName>
</protein>
<dbReference type="InterPro" id="IPR003797">
    <property type="entry name" value="DegV"/>
</dbReference>
<dbReference type="GO" id="GO:0008289">
    <property type="term" value="F:lipid binding"/>
    <property type="evidence" value="ECO:0007669"/>
    <property type="project" value="UniProtKB-KW"/>
</dbReference>
<dbReference type="Gene3D" id="3.40.50.10440">
    <property type="entry name" value="Dihydroxyacetone kinase, domain 1"/>
    <property type="match status" value="1"/>
</dbReference>
<dbReference type="Gene3D" id="2.20.28.50">
    <property type="entry name" value="degv family protein"/>
    <property type="match status" value="1"/>
</dbReference>
<dbReference type="NCBIfam" id="TIGR00762">
    <property type="entry name" value="DegV"/>
    <property type="match status" value="1"/>
</dbReference>
<gene>
    <name evidence="3" type="ORF">SAMN02746011_01312</name>
</gene>
<dbReference type="InterPro" id="IPR043168">
    <property type="entry name" value="DegV_C"/>
</dbReference>
<dbReference type="EMBL" id="FUWO01000010">
    <property type="protein sequence ID" value="SJZ61743.1"/>
    <property type="molecule type" value="Genomic_DNA"/>
</dbReference>
<evidence type="ECO:0000313" key="3">
    <source>
        <dbReference type="EMBL" id="SJZ61743.1"/>
    </source>
</evidence>
<sequence length="281" mass="30602">MKWKILADSGSCIRHEEKITDEIGFQVVPLLINIGTELFIDDDLSKVPDLMDSMEHSKLGSSTACPSPDTYASAFMGADNVICFTISGALSGSFNSAQLAKNLVLESHPEKNIQIIDTLSAGTEMDILVDKTIELIQAGKSFDDVVTEVENYHQSTGLVFMLESVDNLVKNGRLNRIVGGMIGLLNIRLIGVRSDVGQIEVVHKSKGEKRAHNSIVDVLTEANFNNGRIDISHCLNESGALKLKEVILKSFPQATINIRPTSGLCSYYAQRGGLMVGYETV</sequence>
<accession>A0A1T4M456</accession>
<dbReference type="Pfam" id="PF02645">
    <property type="entry name" value="DegV"/>
    <property type="match status" value="1"/>
</dbReference>
<comment type="function">
    <text evidence="1">May bind long-chain fatty acids, such as palmitate, and may play a role in lipid transport or fatty acid metabolism.</text>
</comment>
<dbReference type="PROSITE" id="PS51482">
    <property type="entry name" value="DEGV"/>
    <property type="match status" value="1"/>
</dbReference>
<name>A0A1T4M456_9LACT</name>
<keyword evidence="4" id="KW-1185">Reference proteome</keyword>
<dbReference type="AlphaFoldDB" id="A0A1T4M456"/>
<dbReference type="PANTHER" id="PTHR33434">
    <property type="entry name" value="DEGV DOMAIN-CONTAINING PROTEIN DR_1986-RELATED"/>
    <property type="match status" value="1"/>
</dbReference>
<reference evidence="4" key="1">
    <citation type="submission" date="2017-02" db="EMBL/GenBank/DDBJ databases">
        <authorList>
            <person name="Varghese N."/>
            <person name="Submissions S."/>
        </authorList>
    </citation>
    <scope>NUCLEOTIDE SEQUENCE [LARGE SCALE GENOMIC DNA]</scope>
    <source>
        <strain evidence="4">DSM 15739</strain>
    </source>
</reference>
<dbReference type="Proteomes" id="UP000189941">
    <property type="component" value="Unassembled WGS sequence"/>
</dbReference>
<dbReference type="Gene3D" id="3.30.1180.10">
    <property type="match status" value="1"/>
</dbReference>
<evidence type="ECO:0000256" key="1">
    <source>
        <dbReference type="ARBA" id="ARBA00003238"/>
    </source>
</evidence>
<dbReference type="InterPro" id="IPR050270">
    <property type="entry name" value="DegV_domain_contain"/>
</dbReference>
<proteinExistence type="predicted"/>
<dbReference type="PANTHER" id="PTHR33434:SF2">
    <property type="entry name" value="FATTY ACID-BINDING PROTEIN TM_1468"/>
    <property type="match status" value="1"/>
</dbReference>
<organism evidence="3 4">
    <name type="scientific">Globicatella sulfidifaciens DSM 15739</name>
    <dbReference type="NCBI Taxonomy" id="1121925"/>
    <lineage>
        <taxon>Bacteria</taxon>
        <taxon>Bacillati</taxon>
        <taxon>Bacillota</taxon>
        <taxon>Bacilli</taxon>
        <taxon>Lactobacillales</taxon>
        <taxon>Aerococcaceae</taxon>
        <taxon>Globicatella</taxon>
    </lineage>
</organism>
<evidence type="ECO:0000313" key="4">
    <source>
        <dbReference type="Proteomes" id="UP000189941"/>
    </source>
</evidence>
<dbReference type="RefSeq" id="WP_078756057.1">
    <property type="nucleotide sequence ID" value="NZ_FUWO01000010.1"/>
</dbReference>
<evidence type="ECO:0000256" key="2">
    <source>
        <dbReference type="ARBA" id="ARBA00023121"/>
    </source>
</evidence>